<keyword evidence="2" id="KW-1185">Reference proteome</keyword>
<sequence>CEQWQKAGAARLVAVTATAGATGHSSDMACGGAQGEQWRRRGRSACATRARMAGLEVGLVLVMACLVVG</sequence>
<organism evidence="1 2">
    <name type="scientific">Oryza meyeriana var. granulata</name>
    <dbReference type="NCBI Taxonomy" id="110450"/>
    <lineage>
        <taxon>Eukaryota</taxon>
        <taxon>Viridiplantae</taxon>
        <taxon>Streptophyta</taxon>
        <taxon>Embryophyta</taxon>
        <taxon>Tracheophyta</taxon>
        <taxon>Spermatophyta</taxon>
        <taxon>Magnoliopsida</taxon>
        <taxon>Liliopsida</taxon>
        <taxon>Poales</taxon>
        <taxon>Poaceae</taxon>
        <taxon>BOP clade</taxon>
        <taxon>Oryzoideae</taxon>
        <taxon>Oryzeae</taxon>
        <taxon>Oryzinae</taxon>
        <taxon>Oryza</taxon>
        <taxon>Oryza meyeriana</taxon>
    </lineage>
</organism>
<evidence type="ECO:0000313" key="2">
    <source>
        <dbReference type="Proteomes" id="UP000479710"/>
    </source>
</evidence>
<dbReference type="AlphaFoldDB" id="A0A6G1C9S7"/>
<comment type="caution">
    <text evidence="1">The sequence shown here is derived from an EMBL/GenBank/DDBJ whole genome shotgun (WGS) entry which is preliminary data.</text>
</comment>
<proteinExistence type="predicted"/>
<dbReference type="Proteomes" id="UP000479710">
    <property type="component" value="Unassembled WGS sequence"/>
</dbReference>
<accession>A0A6G1C9S7</accession>
<protein>
    <submittedName>
        <fullName evidence="1">Uncharacterized protein</fullName>
    </submittedName>
</protein>
<feature type="non-terminal residue" evidence="1">
    <location>
        <position position="1"/>
    </location>
</feature>
<gene>
    <name evidence="1" type="ORF">E2562_024405</name>
</gene>
<name>A0A6G1C9S7_9ORYZ</name>
<reference evidence="1 2" key="1">
    <citation type="submission" date="2019-11" db="EMBL/GenBank/DDBJ databases">
        <title>Whole genome sequence of Oryza granulata.</title>
        <authorList>
            <person name="Li W."/>
        </authorList>
    </citation>
    <scope>NUCLEOTIDE SEQUENCE [LARGE SCALE GENOMIC DNA]</scope>
    <source>
        <strain evidence="2">cv. Menghai</strain>
        <tissue evidence="1">Leaf</tissue>
    </source>
</reference>
<evidence type="ECO:0000313" key="1">
    <source>
        <dbReference type="EMBL" id="KAF0896554.1"/>
    </source>
</evidence>
<dbReference type="EMBL" id="SPHZ02000010">
    <property type="protein sequence ID" value="KAF0896554.1"/>
    <property type="molecule type" value="Genomic_DNA"/>
</dbReference>